<accession>A0A5J4KLW9</accession>
<dbReference type="RefSeq" id="WP_151758413.1">
    <property type="nucleotide sequence ID" value="NZ_BKZW01000002.1"/>
</dbReference>
<comment type="caution">
    <text evidence="8">The sequence shown here is derived from an EMBL/GenBank/DDBJ whole genome shotgun (WGS) entry which is preliminary data.</text>
</comment>
<feature type="transmembrane region" description="Helical" evidence="6">
    <location>
        <begin position="111"/>
        <end position="131"/>
    </location>
</feature>
<evidence type="ECO:0000313" key="9">
    <source>
        <dbReference type="Proteomes" id="UP000326912"/>
    </source>
</evidence>
<evidence type="ECO:0000256" key="2">
    <source>
        <dbReference type="ARBA" id="ARBA00022692"/>
    </source>
</evidence>
<dbReference type="InterPro" id="IPR000866">
    <property type="entry name" value="AhpC/TSA"/>
</dbReference>
<dbReference type="Pfam" id="PF07291">
    <property type="entry name" value="MauE"/>
    <property type="match status" value="1"/>
</dbReference>
<feature type="domain" description="Thioredoxin" evidence="7">
    <location>
        <begin position="211"/>
        <end position="346"/>
    </location>
</feature>
<dbReference type="Gene3D" id="3.40.30.10">
    <property type="entry name" value="Glutaredoxin"/>
    <property type="match status" value="2"/>
</dbReference>
<name>A0A5J4KLW9_9CHLR</name>
<gene>
    <name evidence="8" type="ORF">KDW_48700</name>
</gene>
<feature type="domain" description="Thioredoxin" evidence="7">
    <location>
        <begin position="372"/>
        <end position="505"/>
    </location>
</feature>
<feature type="transmembrane region" description="Helical" evidence="6">
    <location>
        <begin position="43"/>
        <end position="63"/>
    </location>
</feature>
<dbReference type="SUPFAM" id="SSF52833">
    <property type="entry name" value="Thioredoxin-like"/>
    <property type="match status" value="2"/>
</dbReference>
<comment type="subcellular location">
    <subcellularLocation>
        <location evidence="1">Membrane</location>
        <topology evidence="1">Multi-pass membrane protein</topology>
    </subcellularLocation>
</comment>
<evidence type="ECO:0000256" key="3">
    <source>
        <dbReference type="ARBA" id="ARBA00022989"/>
    </source>
</evidence>
<evidence type="ECO:0000256" key="6">
    <source>
        <dbReference type="SAM" id="Phobius"/>
    </source>
</evidence>
<dbReference type="UniPathway" id="UPA00895"/>
<dbReference type="GO" id="GO:0016020">
    <property type="term" value="C:membrane"/>
    <property type="evidence" value="ECO:0007669"/>
    <property type="project" value="UniProtKB-SubCell"/>
</dbReference>
<feature type="compositionally biased region" description="Basic and acidic residues" evidence="5">
    <location>
        <begin position="513"/>
        <end position="525"/>
    </location>
</feature>
<keyword evidence="2 6" id="KW-0812">Transmembrane</keyword>
<dbReference type="GO" id="GO:0016209">
    <property type="term" value="F:antioxidant activity"/>
    <property type="evidence" value="ECO:0007669"/>
    <property type="project" value="InterPro"/>
</dbReference>
<dbReference type="EMBL" id="BKZW01000002">
    <property type="protein sequence ID" value="GER90708.1"/>
    <property type="molecule type" value="Genomic_DNA"/>
</dbReference>
<dbReference type="PANTHER" id="PTHR42852">
    <property type="entry name" value="THIOL:DISULFIDE INTERCHANGE PROTEIN DSBE"/>
    <property type="match status" value="1"/>
</dbReference>
<dbReference type="GO" id="GO:0016491">
    <property type="term" value="F:oxidoreductase activity"/>
    <property type="evidence" value="ECO:0007669"/>
    <property type="project" value="InterPro"/>
</dbReference>
<evidence type="ECO:0000256" key="4">
    <source>
        <dbReference type="ARBA" id="ARBA00023136"/>
    </source>
</evidence>
<dbReference type="GO" id="GO:0030416">
    <property type="term" value="P:methylamine metabolic process"/>
    <property type="evidence" value="ECO:0007669"/>
    <property type="project" value="InterPro"/>
</dbReference>
<dbReference type="Proteomes" id="UP000326912">
    <property type="component" value="Unassembled WGS sequence"/>
</dbReference>
<dbReference type="PANTHER" id="PTHR42852:SF13">
    <property type="entry name" value="PROTEIN DIPZ"/>
    <property type="match status" value="1"/>
</dbReference>
<evidence type="ECO:0000259" key="7">
    <source>
        <dbReference type="PROSITE" id="PS51352"/>
    </source>
</evidence>
<dbReference type="InterPro" id="IPR009908">
    <property type="entry name" value="Methylamine_util_MauE"/>
</dbReference>
<feature type="region of interest" description="Disordered" evidence="5">
    <location>
        <begin position="504"/>
        <end position="525"/>
    </location>
</feature>
<reference evidence="8 9" key="1">
    <citation type="submission" date="2019-10" db="EMBL/GenBank/DDBJ databases">
        <title>Dictyobacter vulcani sp. nov., within the class Ktedonobacteria, isolated from soil of volcanic Mt. Zao.</title>
        <authorList>
            <person name="Zheng Y."/>
            <person name="Wang C.M."/>
            <person name="Sakai Y."/>
            <person name="Abe K."/>
            <person name="Yokota A."/>
            <person name="Yabe S."/>
        </authorList>
    </citation>
    <scope>NUCLEOTIDE SEQUENCE [LARGE SCALE GENOMIC DNA]</scope>
    <source>
        <strain evidence="8 9">W12</strain>
    </source>
</reference>
<dbReference type="PROSITE" id="PS51352">
    <property type="entry name" value="THIOREDOXIN_2"/>
    <property type="match status" value="2"/>
</dbReference>
<dbReference type="InterPro" id="IPR013766">
    <property type="entry name" value="Thioredoxin_domain"/>
</dbReference>
<dbReference type="InterPro" id="IPR036249">
    <property type="entry name" value="Thioredoxin-like_sf"/>
</dbReference>
<evidence type="ECO:0000256" key="1">
    <source>
        <dbReference type="ARBA" id="ARBA00004141"/>
    </source>
</evidence>
<proteinExistence type="predicted"/>
<protein>
    <recommendedName>
        <fullName evidence="7">Thioredoxin domain-containing protein</fullName>
    </recommendedName>
</protein>
<keyword evidence="4 6" id="KW-0472">Membrane</keyword>
<dbReference type="Pfam" id="PF00578">
    <property type="entry name" value="AhpC-TSA"/>
    <property type="match status" value="2"/>
</dbReference>
<feature type="transmembrane region" description="Helical" evidence="6">
    <location>
        <begin position="152"/>
        <end position="172"/>
    </location>
</feature>
<evidence type="ECO:0000256" key="5">
    <source>
        <dbReference type="SAM" id="MobiDB-lite"/>
    </source>
</evidence>
<evidence type="ECO:0000313" key="8">
    <source>
        <dbReference type="EMBL" id="GER90708.1"/>
    </source>
</evidence>
<dbReference type="CDD" id="cd02966">
    <property type="entry name" value="TlpA_like_family"/>
    <property type="match status" value="2"/>
</dbReference>
<dbReference type="AlphaFoldDB" id="A0A5J4KLW9"/>
<sequence>MAVALLLVRLLLSFIFLLAGLAKLADLAGSQKALRDFGLPDVLARPLGSILPIVEIVLAVGLASRVWSGLAAPGALILLLVFCAGIGYNLARGRKPDCHCFGQLYSAPAGPAALGRNALLALLALAVTIFGSRSTSMSATSWFTARPMLQQLMLLLAIIVVPLLIGGGWLLLQALRQQGLLLLRLDRVENRLGQAGILLEKTQEEESGTGLPVGAPAPAFSGKGLDGEIISLHGLLAVGKPVVLVFTDPDCAPCAVLIPEIGRWQRAYASKLTVALLSRGTVEANRAKTSEHHITRIVLQNSDELDKLYAIHGTPSAVLVHADGLIESPVAAGIESIRTLVANTVHLPVWRRRLPVVVAGNNNSAAPELQAPAIGTPAPAFSLPDLNGETVDSNSLRGQPTLLLFWNPDCGYCKNILPDLHAWEAEPPQGAPRLLIISSGTLEQNRLLGLRAPVLLGEDTNVRAQFGATGTPMAILIDAQGKIASALAQGSFEVLRLAYQNPAADGAQFPDTPDEKQIPTVSEHR</sequence>
<keyword evidence="9" id="KW-1185">Reference proteome</keyword>
<feature type="transmembrane region" description="Helical" evidence="6">
    <location>
        <begin position="70"/>
        <end position="91"/>
    </location>
</feature>
<dbReference type="InterPro" id="IPR050553">
    <property type="entry name" value="Thioredoxin_ResA/DsbE_sf"/>
</dbReference>
<organism evidence="8 9">
    <name type="scientific">Dictyobacter vulcani</name>
    <dbReference type="NCBI Taxonomy" id="2607529"/>
    <lineage>
        <taxon>Bacteria</taxon>
        <taxon>Bacillati</taxon>
        <taxon>Chloroflexota</taxon>
        <taxon>Ktedonobacteria</taxon>
        <taxon>Ktedonobacterales</taxon>
        <taxon>Dictyobacteraceae</taxon>
        <taxon>Dictyobacter</taxon>
    </lineage>
</organism>
<keyword evidence="3 6" id="KW-1133">Transmembrane helix</keyword>